<feature type="domain" description="PD-(D/E)XK endonuclease-like" evidence="1">
    <location>
        <begin position="2"/>
        <end position="309"/>
    </location>
</feature>
<sequence>MRWSYSSARLFRQCQRKWYFAKIMAGPGKLTDDARLRARRLSHLSTLSAWRGDIVDTVISERIIPALQMGDRIKSGEVRTYARKLFDQQRAFAEKNRKEDLTLVKSHHPSEFALFHEHVYGPEPTEDDFDAAWHDIVTAFSTLYALDDFRAQLVAGMSYYAQPPLHFDIVADLKGKAVPDLIVYTDDAPIQIIDWKVHTDGTNDARGQLASYAIALSRMIKPNRNFPLEGWQAPAKDIVLKEVQLLLGDVRTHELTDDDIEDAEAFMMHTAFSMEQLQDGKKFANCDIEEFEATSDPELCASCAFQSICWETAGHA</sequence>
<evidence type="ECO:0000259" key="1">
    <source>
        <dbReference type="Pfam" id="PF12705"/>
    </source>
</evidence>
<accession>A0A062TX72</accession>
<dbReference type="OrthoDB" id="7888926at2"/>
<gene>
    <name evidence="2" type="ORF">HY3_13935</name>
</gene>
<organism evidence="2 3">
    <name type="scientific">Hyphomonas pacifica</name>
    <dbReference type="NCBI Taxonomy" id="1280941"/>
    <lineage>
        <taxon>Bacteria</taxon>
        <taxon>Pseudomonadati</taxon>
        <taxon>Pseudomonadota</taxon>
        <taxon>Alphaproteobacteria</taxon>
        <taxon>Hyphomonadales</taxon>
        <taxon>Hyphomonadaceae</taxon>
        <taxon>Hyphomonas</taxon>
    </lineage>
</organism>
<dbReference type="InterPro" id="IPR038726">
    <property type="entry name" value="PDDEXK_AddAB-type"/>
</dbReference>
<protein>
    <recommendedName>
        <fullName evidence="1">PD-(D/E)XK endonuclease-like domain-containing protein</fullName>
    </recommendedName>
</protein>
<dbReference type="Gene3D" id="3.90.320.10">
    <property type="match status" value="1"/>
</dbReference>
<dbReference type="eggNOG" id="COG1468">
    <property type="taxonomic scope" value="Bacteria"/>
</dbReference>
<dbReference type="RefSeq" id="WP_034824193.1">
    <property type="nucleotide sequence ID" value="NZ_AWFA01000004.1"/>
</dbReference>
<evidence type="ECO:0000313" key="3">
    <source>
        <dbReference type="Proteomes" id="UP000249123"/>
    </source>
</evidence>
<dbReference type="Proteomes" id="UP000249123">
    <property type="component" value="Unassembled WGS sequence"/>
</dbReference>
<dbReference type="EMBL" id="AWFB01000026">
    <property type="protein sequence ID" value="RAN32829.1"/>
    <property type="molecule type" value="Genomic_DNA"/>
</dbReference>
<proteinExistence type="predicted"/>
<dbReference type="STRING" id="1280941.HY2_07745"/>
<dbReference type="InterPro" id="IPR011604">
    <property type="entry name" value="PDDEXK-like_dom_sf"/>
</dbReference>
<keyword evidence="3" id="KW-1185">Reference proteome</keyword>
<name>A0A062TX72_9PROT</name>
<comment type="caution">
    <text evidence="2">The sequence shown here is derived from an EMBL/GenBank/DDBJ whole genome shotgun (WGS) entry which is preliminary data.</text>
</comment>
<dbReference type="AlphaFoldDB" id="A0A062TX72"/>
<reference evidence="2 3" key="1">
    <citation type="submission" date="2013-04" db="EMBL/GenBank/DDBJ databases">
        <title>Hyphomonas sp. T24B3 Genome Sequencing.</title>
        <authorList>
            <person name="Lai Q."/>
            <person name="Shao Z."/>
        </authorList>
    </citation>
    <scope>NUCLEOTIDE SEQUENCE [LARGE SCALE GENOMIC DNA]</scope>
    <source>
        <strain evidence="2 3">T24B3</strain>
    </source>
</reference>
<evidence type="ECO:0000313" key="2">
    <source>
        <dbReference type="EMBL" id="RAN32829.1"/>
    </source>
</evidence>
<dbReference type="Pfam" id="PF12705">
    <property type="entry name" value="PDDEXK_1"/>
    <property type="match status" value="1"/>
</dbReference>